<sequence length="855" mass="93388">MIPAHPDPAPLTSVLATGYAPPTPEAGVPDRIALELEGDLALSQARYADAFASYRAARGASWRLRAKMGWCCSHLKQWDAGAKYLGEAARRGETLPLLALIRCLAGMNSRAGDRDAEIDRLVRALLALPDPAPHFYELADVHVIDPVLRLQALRKGWESFPAEVALRRRYTRALWAAGAPEADVCALVREAAAPVDSAPEDLWQGHEILLSFARHPEALALVRRLASASGRPDRLALALVETDVHVLAGDLDRAAAGLQALVASLNLDDDHEREVALHATKALLQVSVARGDAGAIADAAKALAAAFCRYGVMAVVDQPSPLDPDLVLITVGAESIAYQVSADLVPLREEILRAVADTDVRALLTVLYASHDGPYATLSTDQATELTLAAGQESASPFIQRHVGWAAMDTGHFVDAGRAFARFELARAAEAPATWSAYDNDSIFDDEPFNDEQVVDQFAKGMVEAFAAGTRGQGDWLVDHLYEIAATYLRTPLLQHKLHTRFHTLMDAIVDAHRAAGAEPTPVVWFDYGLACQYVGRIDQALAGYEACLAQDHHHAAACANQLMLVPFDARKRIIIDRAIEEFQDMETPTSIAELTLQEALYLLALYRACSGAEQDLELEPFGASEHPFAPTPELLQPLFRLLRTGVVRISRQTPASAFTVEQSPARVTAYVLQDLFWELPAATMRLVREIEQACLTGGGPESWRDQAPEVARELAAHECLAYLRHCADDRTLPMPTGEKTMLMIENALTSYSVAQTYAFCWQGAAASADFKQRRNVSAVHAGNAIVGNCQRRIDLARAKKWEVANYTRPREVRRTHLSFTLFDAFLGFGDRAFTVPLAQLFEDTGAGQLHQQAT</sequence>
<comment type="caution">
    <text evidence="1">The sequence shown here is derived from an EMBL/GenBank/DDBJ whole genome shotgun (WGS) entry which is preliminary data.</text>
</comment>
<name>A0ACC7MDY6_9BURK</name>
<proteinExistence type="predicted"/>
<dbReference type="Proteomes" id="UP001168096">
    <property type="component" value="Unassembled WGS sequence"/>
</dbReference>
<organism evidence="1 2">
    <name type="scientific">Massilia orientalis</name>
    <dbReference type="NCBI Taxonomy" id="3050128"/>
    <lineage>
        <taxon>Bacteria</taxon>
        <taxon>Pseudomonadati</taxon>
        <taxon>Pseudomonadota</taxon>
        <taxon>Betaproteobacteria</taxon>
        <taxon>Burkholderiales</taxon>
        <taxon>Oxalobacteraceae</taxon>
        <taxon>Telluria group</taxon>
        <taxon>Massilia</taxon>
    </lineage>
</organism>
<gene>
    <name evidence="1" type="ORF">QPK29_020605</name>
</gene>
<keyword evidence="2" id="KW-1185">Reference proteome</keyword>
<dbReference type="EMBL" id="JASNRB020000013">
    <property type="protein sequence ID" value="MFJ1470119.1"/>
    <property type="molecule type" value="Genomic_DNA"/>
</dbReference>
<evidence type="ECO:0000313" key="1">
    <source>
        <dbReference type="EMBL" id="MFJ1470119.1"/>
    </source>
</evidence>
<accession>A0ACC7MDY6</accession>
<reference evidence="1" key="1">
    <citation type="submission" date="2024-11" db="EMBL/GenBank/DDBJ databases">
        <title>Description of Massilia orientalis sp. nov., isolated from rhizosphere soil of Ageratina adenophora.</title>
        <authorList>
            <person name="Wang Y."/>
        </authorList>
    </citation>
    <scope>NUCLEOTIDE SEQUENCE</scope>
    <source>
        <strain evidence="1">YIM B02787</strain>
    </source>
</reference>
<protein>
    <submittedName>
        <fullName evidence="1">Uncharacterized protein</fullName>
    </submittedName>
</protein>
<evidence type="ECO:0000313" key="2">
    <source>
        <dbReference type="Proteomes" id="UP001168096"/>
    </source>
</evidence>